<gene>
    <name evidence="1" type="ORF">SAMN05216268_13626</name>
</gene>
<evidence type="ECO:0000313" key="1">
    <source>
        <dbReference type="EMBL" id="SHN32455.1"/>
    </source>
</evidence>
<comment type="caution">
    <text evidence="1">The sequence shown here is derived from an EMBL/GenBank/DDBJ whole genome shotgun (WGS) entry which is preliminary data.</text>
</comment>
<name>A0A9X8N9A1_9ACTN</name>
<dbReference type="Proteomes" id="UP000184388">
    <property type="component" value="Unassembled WGS sequence"/>
</dbReference>
<proteinExistence type="predicted"/>
<accession>A0A9X8N9A1</accession>
<organism evidence="1 2">
    <name type="scientific">Streptomyces yunnanensis</name>
    <dbReference type="NCBI Taxonomy" id="156453"/>
    <lineage>
        <taxon>Bacteria</taxon>
        <taxon>Bacillati</taxon>
        <taxon>Actinomycetota</taxon>
        <taxon>Actinomycetes</taxon>
        <taxon>Kitasatosporales</taxon>
        <taxon>Streptomycetaceae</taxon>
        <taxon>Streptomyces</taxon>
    </lineage>
</organism>
<reference evidence="2" key="1">
    <citation type="submission" date="2016-11" db="EMBL/GenBank/DDBJ databases">
        <authorList>
            <person name="Jaros S."/>
            <person name="Januszkiewicz K."/>
            <person name="Wedrychowicz H."/>
        </authorList>
    </citation>
    <scope>NUCLEOTIDE SEQUENCE [LARGE SCALE GENOMIC DNA]</scope>
    <source>
        <strain evidence="2">CGMCC 4.3555</strain>
    </source>
</reference>
<sequence length="96" mass="10307">MIRLDWSVPRETVAKVLAAGGSLDYRSRPRLRTHAAVLVPIVGQRPGACDDEPVALAVKHLTEALCGRTDMGLVAMAEAVEVLLDVVEPRGSLDHP</sequence>
<protein>
    <submittedName>
        <fullName evidence="1">Uncharacterized protein</fullName>
    </submittedName>
</protein>
<evidence type="ECO:0000313" key="2">
    <source>
        <dbReference type="Proteomes" id="UP000184388"/>
    </source>
</evidence>
<dbReference type="AlphaFoldDB" id="A0A9X8N9A1"/>
<dbReference type="EMBL" id="FRBK01000036">
    <property type="protein sequence ID" value="SHN32455.1"/>
    <property type="molecule type" value="Genomic_DNA"/>
</dbReference>